<keyword evidence="4" id="KW-0812">Transmembrane</keyword>
<keyword evidence="4" id="KW-1133">Transmembrane helix</keyword>
<accession>A0A502CCH5</accession>
<keyword evidence="1" id="KW-0547">Nucleotide-binding</keyword>
<evidence type="ECO:0000259" key="5">
    <source>
        <dbReference type="Pfam" id="PF13807"/>
    </source>
</evidence>
<proteinExistence type="predicted"/>
<dbReference type="InterPro" id="IPR005702">
    <property type="entry name" value="Wzc-like_C"/>
</dbReference>
<sequence>MLFWRWRKVVLGALAACVLLGLIVTLLMTPQFTAISTIEISRDSAKIVSMQGVEQDATDADQEFYQTQYGLLRAHSLAERVASELKLVDDPAFFALFNADKNGKLFSTAAGRSVPIASREIRLRAAGSVLLDNLRVSPTRMSRLVDISFTSPDAALSQKVANAWSKGFIQSNLERRFGASSYARDFLESRLQQLRVKLNDSERALMNYARAQRIITLPGAGKDGSEQSTIAFDLVALNGSLASATSDRVAAEARYQAYRKRPGETAEALTNNSLNDMRTKRSELASEYTKLLTQFEPAYPPATALARQIAQVDRSIAGEEARIGGAIRAGYDSALAREQALQAKVSDLESSFLDQRRRSIQYRVLQREVDTNRQLYDGLLQRYKEIGIAGGVGTNNVAIVDLADLPLRPSSPRLLLNLILAIFAGVSIGGLLAFLLDQSDETISDPSEAERLVGLPLLGSIPKLGGGTTPSEALLDRKSALVDAYLAVQTSLQFSTERGMPGSLAVTSTRPGEGKSTTALALATLLARSQRKTVLIDGDMRSPSIHHLIGTNHDRGLSNYLAGDSTAEDLLMPVPEFGFTAITSGPIPPNAAELLTGNRLSALIEELLRTFDHVVIDAPPVMGLADVPLIAGRVEGVIYAVESHGIRASLVRTALARLSSSSSRILGVVVTKFEPKRANKGYGYTYGYDYGQEKKKRSLLGD</sequence>
<dbReference type="PANTHER" id="PTHR32309">
    <property type="entry name" value="TYROSINE-PROTEIN KINASE"/>
    <property type="match status" value="1"/>
</dbReference>
<keyword evidence="3" id="KW-0175">Coiled coil</keyword>
<gene>
    <name evidence="6" type="ORF">EAH84_12270</name>
</gene>
<keyword evidence="4" id="KW-0472">Membrane</keyword>
<feature type="domain" description="Tyrosine-protein kinase G-rich" evidence="5">
    <location>
        <begin position="365"/>
        <end position="435"/>
    </location>
</feature>
<dbReference type="EC" id="2.7.10.2" evidence="6"/>
<evidence type="ECO:0000313" key="7">
    <source>
        <dbReference type="Proteomes" id="UP000318413"/>
    </source>
</evidence>
<dbReference type="GO" id="GO:0005524">
    <property type="term" value="F:ATP binding"/>
    <property type="evidence" value="ECO:0007669"/>
    <property type="project" value="UniProtKB-KW"/>
</dbReference>
<comment type="caution">
    <text evidence="6">The sequence shown here is derived from an EMBL/GenBank/DDBJ whole genome shotgun (WGS) entry which is preliminary data.</text>
</comment>
<feature type="coiled-coil region" evidence="3">
    <location>
        <begin position="184"/>
        <end position="211"/>
    </location>
</feature>
<keyword evidence="7" id="KW-1185">Reference proteome</keyword>
<dbReference type="OrthoDB" id="230260at2"/>
<dbReference type="Pfam" id="PF10609">
    <property type="entry name" value="ParA"/>
    <property type="match status" value="1"/>
</dbReference>
<evidence type="ECO:0000256" key="2">
    <source>
        <dbReference type="ARBA" id="ARBA00022840"/>
    </source>
</evidence>
<dbReference type="SUPFAM" id="SSF52540">
    <property type="entry name" value="P-loop containing nucleoside triphosphate hydrolases"/>
    <property type="match status" value="1"/>
</dbReference>
<dbReference type="EMBL" id="RCZK01000010">
    <property type="protein sequence ID" value="TPG10857.1"/>
    <property type="molecule type" value="Genomic_DNA"/>
</dbReference>
<evidence type="ECO:0000313" key="6">
    <source>
        <dbReference type="EMBL" id="TPG10857.1"/>
    </source>
</evidence>
<name>A0A502CCH5_9SPHN</name>
<dbReference type="PANTHER" id="PTHR32309:SF13">
    <property type="entry name" value="FERRIC ENTEROBACTIN TRANSPORT PROTEIN FEPE"/>
    <property type="match status" value="1"/>
</dbReference>
<dbReference type="InterPro" id="IPR050445">
    <property type="entry name" value="Bact_polysacc_biosynth/exp"/>
</dbReference>
<dbReference type="InterPro" id="IPR027417">
    <property type="entry name" value="P-loop_NTPase"/>
</dbReference>
<dbReference type="NCBIfam" id="TIGR01007">
    <property type="entry name" value="eps_fam"/>
    <property type="match status" value="1"/>
</dbReference>
<feature type="transmembrane region" description="Helical" evidence="4">
    <location>
        <begin position="414"/>
        <end position="436"/>
    </location>
</feature>
<evidence type="ECO:0000256" key="3">
    <source>
        <dbReference type="SAM" id="Coils"/>
    </source>
</evidence>
<dbReference type="CDD" id="cd05387">
    <property type="entry name" value="BY-kinase"/>
    <property type="match status" value="1"/>
</dbReference>
<evidence type="ECO:0000256" key="4">
    <source>
        <dbReference type="SAM" id="Phobius"/>
    </source>
</evidence>
<evidence type="ECO:0000256" key="1">
    <source>
        <dbReference type="ARBA" id="ARBA00022741"/>
    </source>
</evidence>
<organism evidence="6 7">
    <name type="scientific">Sphingomonas oligophenolica</name>
    <dbReference type="NCBI Taxonomy" id="301154"/>
    <lineage>
        <taxon>Bacteria</taxon>
        <taxon>Pseudomonadati</taxon>
        <taxon>Pseudomonadota</taxon>
        <taxon>Alphaproteobacteria</taxon>
        <taxon>Sphingomonadales</taxon>
        <taxon>Sphingomonadaceae</taxon>
        <taxon>Sphingomonas</taxon>
    </lineage>
</organism>
<keyword evidence="6" id="KW-0418">Kinase</keyword>
<dbReference type="AlphaFoldDB" id="A0A502CCH5"/>
<dbReference type="GO" id="GO:0005886">
    <property type="term" value="C:plasma membrane"/>
    <property type="evidence" value="ECO:0007669"/>
    <property type="project" value="TreeGrafter"/>
</dbReference>
<dbReference type="Proteomes" id="UP000318413">
    <property type="component" value="Unassembled WGS sequence"/>
</dbReference>
<protein>
    <submittedName>
        <fullName evidence="6">Polysaccharide biosynthesis tyrosine autokinase</fullName>
        <ecNumber evidence="6">2.7.10.2</ecNumber>
    </submittedName>
</protein>
<dbReference type="GO" id="GO:0004715">
    <property type="term" value="F:non-membrane spanning protein tyrosine kinase activity"/>
    <property type="evidence" value="ECO:0007669"/>
    <property type="project" value="UniProtKB-EC"/>
</dbReference>
<keyword evidence="2" id="KW-0067">ATP-binding</keyword>
<dbReference type="Gene3D" id="3.40.50.300">
    <property type="entry name" value="P-loop containing nucleotide triphosphate hydrolases"/>
    <property type="match status" value="1"/>
</dbReference>
<keyword evidence="6" id="KW-0808">Transferase</keyword>
<dbReference type="InterPro" id="IPR033756">
    <property type="entry name" value="YlxH/NBP35"/>
</dbReference>
<dbReference type="InterPro" id="IPR032807">
    <property type="entry name" value="GNVR"/>
</dbReference>
<reference evidence="6 7" key="1">
    <citation type="journal article" date="2019" name="Environ. Microbiol.">
        <title>Species interactions and distinct microbial communities in high Arctic permafrost affected cryosols are associated with the CH4 and CO2 gas fluxes.</title>
        <authorList>
            <person name="Altshuler I."/>
            <person name="Hamel J."/>
            <person name="Turney S."/>
            <person name="Magnuson E."/>
            <person name="Levesque R."/>
            <person name="Greer C."/>
            <person name="Whyte L.G."/>
        </authorList>
    </citation>
    <scope>NUCLEOTIDE SEQUENCE [LARGE SCALE GENOMIC DNA]</scope>
    <source>
        <strain evidence="6 7">S5.1</strain>
    </source>
</reference>
<dbReference type="Pfam" id="PF13807">
    <property type="entry name" value="GNVR"/>
    <property type="match status" value="1"/>
</dbReference>